<feature type="region of interest" description="Disordered" evidence="7">
    <location>
        <begin position="1"/>
        <end position="34"/>
    </location>
</feature>
<dbReference type="AlphaFoldDB" id="A0A0K1ENR1"/>
<dbReference type="PANTHER" id="PTHR11739">
    <property type="entry name" value="CITRATE SYNTHASE"/>
    <property type="match status" value="1"/>
</dbReference>
<evidence type="ECO:0000313" key="8">
    <source>
        <dbReference type="EMBL" id="AKT42248.1"/>
    </source>
</evidence>
<dbReference type="Gene3D" id="1.10.230.10">
    <property type="entry name" value="Cytochrome P450-Terp, domain 2"/>
    <property type="match status" value="1"/>
</dbReference>
<dbReference type="Pfam" id="PF00285">
    <property type="entry name" value="Citrate_synt"/>
    <property type="match status" value="1"/>
</dbReference>
<dbReference type="RefSeq" id="WP_082363553.1">
    <property type="nucleotide sequence ID" value="NZ_CP012159.1"/>
</dbReference>
<dbReference type="EMBL" id="CP012159">
    <property type="protein sequence ID" value="AKT42248.1"/>
    <property type="molecule type" value="Genomic_DNA"/>
</dbReference>
<dbReference type="PRINTS" id="PR00143">
    <property type="entry name" value="CITRTSNTHASE"/>
</dbReference>
<dbReference type="GO" id="GO:0036440">
    <property type="term" value="F:citrate synthase activity"/>
    <property type="evidence" value="ECO:0007669"/>
    <property type="project" value="UniProtKB-EC"/>
</dbReference>
<protein>
    <recommendedName>
        <fullName evidence="5">Citrate synthase</fullName>
    </recommendedName>
</protein>
<dbReference type="NCBIfam" id="NF009005">
    <property type="entry name" value="PRK12350.1"/>
    <property type="match status" value="1"/>
</dbReference>
<dbReference type="STRING" id="52.CMC5_064710"/>
<reference evidence="8 9" key="1">
    <citation type="submission" date="2015-07" db="EMBL/GenBank/DDBJ databases">
        <title>Genome analysis of myxobacterium Chondromyces crocatus Cm c5 reveals a high potential for natural compound synthesis and the genetic basis for the loss of fruiting body formation.</title>
        <authorList>
            <person name="Zaburannyi N."/>
            <person name="Bunk B."/>
            <person name="Maier J."/>
            <person name="Overmann J."/>
            <person name="Mueller R."/>
        </authorList>
    </citation>
    <scope>NUCLEOTIDE SEQUENCE [LARGE SCALE GENOMIC DNA]</scope>
    <source>
        <strain evidence="8 9">Cm c5</strain>
    </source>
</reference>
<dbReference type="GO" id="GO:0005975">
    <property type="term" value="P:carbohydrate metabolic process"/>
    <property type="evidence" value="ECO:0007669"/>
    <property type="project" value="TreeGrafter"/>
</dbReference>
<dbReference type="InterPro" id="IPR016142">
    <property type="entry name" value="Citrate_synth-like_lrg_a-sub"/>
</dbReference>
<dbReference type="OrthoDB" id="9800864at2"/>
<dbReference type="SUPFAM" id="SSF48256">
    <property type="entry name" value="Citrate synthase"/>
    <property type="match status" value="1"/>
</dbReference>
<evidence type="ECO:0000256" key="1">
    <source>
        <dbReference type="ARBA" id="ARBA00004751"/>
    </source>
</evidence>
<keyword evidence="3 5" id="KW-0808">Transferase</keyword>
<comment type="pathway">
    <text evidence="1">Carbohydrate metabolism; tricarboxylic acid cycle; isocitrate from oxaloacetate: step 1/2.</text>
</comment>
<evidence type="ECO:0000313" key="9">
    <source>
        <dbReference type="Proteomes" id="UP000067626"/>
    </source>
</evidence>
<evidence type="ECO:0000256" key="3">
    <source>
        <dbReference type="ARBA" id="ARBA00022679"/>
    </source>
</evidence>
<organism evidence="8 9">
    <name type="scientific">Chondromyces crocatus</name>
    <dbReference type="NCBI Taxonomy" id="52"/>
    <lineage>
        <taxon>Bacteria</taxon>
        <taxon>Pseudomonadati</taxon>
        <taxon>Myxococcota</taxon>
        <taxon>Polyangia</taxon>
        <taxon>Polyangiales</taxon>
        <taxon>Polyangiaceae</taxon>
        <taxon>Chondromyces</taxon>
    </lineage>
</organism>
<feature type="active site" evidence="6">
    <location>
        <position position="334"/>
    </location>
</feature>
<dbReference type="GO" id="GO:0006099">
    <property type="term" value="P:tricarboxylic acid cycle"/>
    <property type="evidence" value="ECO:0007669"/>
    <property type="project" value="UniProtKB-UniPathway"/>
</dbReference>
<evidence type="ECO:0000256" key="2">
    <source>
        <dbReference type="ARBA" id="ARBA00010566"/>
    </source>
</evidence>
<evidence type="ECO:0000256" key="5">
    <source>
        <dbReference type="PIRNR" id="PIRNR001369"/>
    </source>
</evidence>
<proteinExistence type="inferred from homology"/>
<dbReference type="InterPro" id="IPR016143">
    <property type="entry name" value="Citrate_synth-like_sm_a-sub"/>
</dbReference>
<evidence type="ECO:0000256" key="7">
    <source>
        <dbReference type="SAM" id="MobiDB-lite"/>
    </source>
</evidence>
<evidence type="ECO:0000256" key="4">
    <source>
        <dbReference type="ARBA" id="ARBA00049288"/>
    </source>
</evidence>
<keyword evidence="9" id="KW-1185">Reference proteome</keyword>
<gene>
    <name evidence="8" type="ORF">CMC5_064710</name>
</gene>
<dbReference type="Gene3D" id="1.10.580.10">
    <property type="entry name" value="Citrate Synthase, domain 1"/>
    <property type="match status" value="1"/>
</dbReference>
<dbReference type="Proteomes" id="UP000067626">
    <property type="component" value="Chromosome"/>
</dbReference>
<evidence type="ECO:0000256" key="6">
    <source>
        <dbReference type="PIRSR" id="PIRSR001369-1"/>
    </source>
</evidence>
<dbReference type="UniPathway" id="UPA00223">
    <property type="reaction ID" value="UER00717"/>
</dbReference>
<dbReference type="KEGG" id="ccro:CMC5_064710"/>
<name>A0A0K1ENR1_CHOCO</name>
<dbReference type="InterPro" id="IPR036969">
    <property type="entry name" value="Citrate_synthase_sf"/>
</dbReference>
<dbReference type="PIRSF" id="PIRSF001369">
    <property type="entry name" value="Citrate_synth"/>
    <property type="match status" value="1"/>
</dbReference>
<dbReference type="InterPro" id="IPR002020">
    <property type="entry name" value="Citrate_synthase"/>
</dbReference>
<dbReference type="InterPro" id="IPR024176">
    <property type="entry name" value="Citrate_synthase_bac-typ"/>
</dbReference>
<comment type="catalytic activity">
    <reaction evidence="4">
        <text>oxaloacetate + acetyl-CoA + H2O = citrate + CoA + H(+)</text>
        <dbReference type="Rhea" id="RHEA:16845"/>
        <dbReference type="ChEBI" id="CHEBI:15377"/>
        <dbReference type="ChEBI" id="CHEBI:15378"/>
        <dbReference type="ChEBI" id="CHEBI:16452"/>
        <dbReference type="ChEBI" id="CHEBI:16947"/>
        <dbReference type="ChEBI" id="CHEBI:57287"/>
        <dbReference type="ChEBI" id="CHEBI:57288"/>
        <dbReference type="EC" id="2.3.3.16"/>
    </reaction>
</comment>
<comment type="similarity">
    <text evidence="2 5">Belongs to the citrate synthase family.</text>
</comment>
<accession>A0A0K1ENR1</accession>
<dbReference type="PANTHER" id="PTHR11739:SF23">
    <property type="entry name" value="CITRATE SYNTHASE 2-RELATED"/>
    <property type="match status" value="1"/>
</dbReference>
<feature type="active site" evidence="6">
    <location>
        <position position="274"/>
    </location>
</feature>
<dbReference type="PATRIC" id="fig|52.7.peg.7118"/>
<sequence>MNHTNRTELNGAISPSGADVAPKPGPGQPRAGGLDGIVVADTALSEVDGERGHLLLAGHDLETLSAGGDVTFEDLCALLWQGALPRPEGRETLRAALAAGRVEAFARLDHLGDALRAVDAMDALRAAVAHLAGDAAPAAIAGAAATFAAAWARLRAGEAPVAPDPSLRQAEDFLRMVRGAPASDAEARALDTYLVTVSDHGMNASTFTARVVTSTGSDRVSAVVAAIGALKGPLHGGAPGPVLDMLDAVGSAEHADAWIAAELSAGRRIMGMGHRIYRVRDPRAAVLERAIERLSREAHGGAAVRLDLSRAVEKAAERALEVKHPDRPLRANVEFYTAVLLEAVGLPRELFSPTFAVGRIAGWCAHVDEQRRTGRLIRPNSRYVGARPATS</sequence>
<dbReference type="GO" id="GO:0005829">
    <property type="term" value="C:cytosol"/>
    <property type="evidence" value="ECO:0007669"/>
    <property type="project" value="TreeGrafter"/>
</dbReference>